<dbReference type="PANTHER" id="PTHR33990:SF1">
    <property type="entry name" value="PROTEIN YJDN"/>
    <property type="match status" value="1"/>
</dbReference>
<dbReference type="Gene3D" id="3.10.180.10">
    <property type="entry name" value="2,3-Dihydroxybiphenyl 1,2-Dioxygenase, domain 1"/>
    <property type="match status" value="1"/>
</dbReference>
<dbReference type="CDD" id="cd06588">
    <property type="entry name" value="PhnB_like"/>
    <property type="match status" value="1"/>
</dbReference>
<accession>A0A4R6TWA6</accession>
<dbReference type="InterPro" id="IPR028973">
    <property type="entry name" value="PhnB-like"/>
</dbReference>
<dbReference type="AlphaFoldDB" id="A0A4R6TWA6"/>
<name>A0A4R6TWA6_9BACI</name>
<protein>
    <submittedName>
        <fullName evidence="2">PhnB protein</fullName>
    </submittedName>
</protein>
<keyword evidence="3" id="KW-1185">Reference proteome</keyword>
<feature type="domain" description="Glyoxalase/fosfomycin resistance/dioxygenase" evidence="1">
    <location>
        <begin position="8"/>
        <end position="128"/>
    </location>
</feature>
<dbReference type="SUPFAM" id="SSF54593">
    <property type="entry name" value="Glyoxalase/Bleomycin resistance protein/Dihydroxybiphenyl dioxygenase"/>
    <property type="match status" value="1"/>
</dbReference>
<organism evidence="2 3">
    <name type="scientific">Aureibacillus halotolerans</name>
    <dbReference type="NCBI Taxonomy" id="1508390"/>
    <lineage>
        <taxon>Bacteria</taxon>
        <taxon>Bacillati</taxon>
        <taxon>Bacillota</taxon>
        <taxon>Bacilli</taxon>
        <taxon>Bacillales</taxon>
        <taxon>Bacillaceae</taxon>
        <taxon>Aureibacillus</taxon>
    </lineage>
</organism>
<gene>
    <name evidence="2" type="ORF">EV213_11291</name>
</gene>
<reference evidence="2 3" key="1">
    <citation type="submission" date="2019-03" db="EMBL/GenBank/DDBJ databases">
        <title>Genomic Encyclopedia of Type Strains, Phase IV (KMG-IV): sequencing the most valuable type-strain genomes for metagenomic binning, comparative biology and taxonomic classification.</title>
        <authorList>
            <person name="Goeker M."/>
        </authorList>
    </citation>
    <scope>NUCLEOTIDE SEQUENCE [LARGE SCALE GENOMIC DNA]</scope>
    <source>
        <strain evidence="2 3">DSM 28697</strain>
    </source>
</reference>
<dbReference type="RefSeq" id="WP_133581191.1">
    <property type="nucleotide sequence ID" value="NZ_SNYJ01000012.1"/>
</dbReference>
<dbReference type="InterPro" id="IPR004360">
    <property type="entry name" value="Glyas_Fos-R_dOase_dom"/>
</dbReference>
<evidence type="ECO:0000259" key="1">
    <source>
        <dbReference type="Pfam" id="PF00903"/>
    </source>
</evidence>
<dbReference type="Proteomes" id="UP000295632">
    <property type="component" value="Unassembled WGS sequence"/>
</dbReference>
<dbReference type="Pfam" id="PF00903">
    <property type="entry name" value="Glyoxalase"/>
    <property type="match status" value="1"/>
</dbReference>
<sequence>MTLQITPYFLMPGNANEAIEFYRNVLGAELVEKQTYADAGIPCQDAIKEHIAHALLKVDDSVLQFSDSPTIPTEPGSLLNLSITSPDVEKTNQVFAQLEDGGTVRHALEKTAFSPAFGTVTDRFGVTFTIMTLP</sequence>
<dbReference type="InterPro" id="IPR029068">
    <property type="entry name" value="Glyas_Bleomycin-R_OHBP_Dase"/>
</dbReference>
<dbReference type="OrthoDB" id="9795306at2"/>
<proteinExistence type="predicted"/>
<evidence type="ECO:0000313" key="2">
    <source>
        <dbReference type="EMBL" id="TDQ37731.1"/>
    </source>
</evidence>
<comment type="caution">
    <text evidence="2">The sequence shown here is derived from an EMBL/GenBank/DDBJ whole genome shotgun (WGS) entry which is preliminary data.</text>
</comment>
<evidence type="ECO:0000313" key="3">
    <source>
        <dbReference type="Proteomes" id="UP000295632"/>
    </source>
</evidence>
<dbReference type="EMBL" id="SNYJ01000012">
    <property type="protein sequence ID" value="TDQ37731.1"/>
    <property type="molecule type" value="Genomic_DNA"/>
</dbReference>
<dbReference type="PANTHER" id="PTHR33990">
    <property type="entry name" value="PROTEIN YJDN-RELATED"/>
    <property type="match status" value="1"/>
</dbReference>